<dbReference type="InterPro" id="IPR052048">
    <property type="entry name" value="ST_Response_Regulator"/>
</dbReference>
<dbReference type="Proteomes" id="UP001472677">
    <property type="component" value="Unassembled WGS sequence"/>
</dbReference>
<protein>
    <recommendedName>
        <fullName evidence="2">Response regulatory domain-containing protein</fullName>
    </recommendedName>
</protein>
<proteinExistence type="predicted"/>
<evidence type="ECO:0000256" key="1">
    <source>
        <dbReference type="PROSITE-ProRule" id="PRU00169"/>
    </source>
</evidence>
<dbReference type="CDD" id="cd17546">
    <property type="entry name" value="REC_hyHK_CKI1_RcsC-like"/>
    <property type="match status" value="1"/>
</dbReference>
<dbReference type="EMBL" id="JBBPBM010000024">
    <property type="protein sequence ID" value="KAK8542944.1"/>
    <property type="molecule type" value="Genomic_DNA"/>
</dbReference>
<dbReference type="SUPFAM" id="SSF52172">
    <property type="entry name" value="CheY-like"/>
    <property type="match status" value="1"/>
</dbReference>
<evidence type="ECO:0000313" key="3">
    <source>
        <dbReference type="EMBL" id="KAK8542944.1"/>
    </source>
</evidence>
<evidence type="ECO:0000313" key="4">
    <source>
        <dbReference type="Proteomes" id="UP001472677"/>
    </source>
</evidence>
<dbReference type="Gene3D" id="3.40.50.2300">
    <property type="match status" value="1"/>
</dbReference>
<keyword evidence="4" id="KW-1185">Reference proteome</keyword>
<dbReference type="PANTHER" id="PTHR43228:SF1">
    <property type="entry name" value="TWO-COMPONENT RESPONSE REGULATOR ARR22"/>
    <property type="match status" value="1"/>
</dbReference>
<name>A0ABR2DRC3_9ROSI</name>
<organism evidence="3 4">
    <name type="scientific">Hibiscus sabdariffa</name>
    <name type="common">roselle</name>
    <dbReference type="NCBI Taxonomy" id="183260"/>
    <lineage>
        <taxon>Eukaryota</taxon>
        <taxon>Viridiplantae</taxon>
        <taxon>Streptophyta</taxon>
        <taxon>Embryophyta</taxon>
        <taxon>Tracheophyta</taxon>
        <taxon>Spermatophyta</taxon>
        <taxon>Magnoliopsida</taxon>
        <taxon>eudicotyledons</taxon>
        <taxon>Gunneridae</taxon>
        <taxon>Pentapetalae</taxon>
        <taxon>rosids</taxon>
        <taxon>malvids</taxon>
        <taxon>Malvales</taxon>
        <taxon>Malvaceae</taxon>
        <taxon>Malvoideae</taxon>
        <taxon>Hibiscus</taxon>
    </lineage>
</organism>
<dbReference type="PANTHER" id="PTHR43228">
    <property type="entry name" value="TWO-COMPONENT RESPONSE REGULATOR"/>
    <property type="match status" value="1"/>
</dbReference>
<reference evidence="3 4" key="1">
    <citation type="journal article" date="2024" name="G3 (Bethesda)">
        <title>Genome assembly of Hibiscus sabdariffa L. provides insights into metabolisms of medicinal natural products.</title>
        <authorList>
            <person name="Kim T."/>
        </authorList>
    </citation>
    <scope>NUCLEOTIDE SEQUENCE [LARGE SCALE GENOMIC DNA]</scope>
    <source>
        <strain evidence="3">TK-2024</strain>
        <tissue evidence="3">Old leaves</tissue>
    </source>
</reference>
<comment type="caution">
    <text evidence="1">Lacks conserved residue(s) required for the propagation of feature annotation.</text>
</comment>
<dbReference type="SMART" id="SM00448">
    <property type="entry name" value="REC"/>
    <property type="match status" value="1"/>
</dbReference>
<accession>A0ABR2DRC3</accession>
<dbReference type="InterPro" id="IPR011006">
    <property type="entry name" value="CheY-like_superfamily"/>
</dbReference>
<dbReference type="InterPro" id="IPR001789">
    <property type="entry name" value="Sig_transdc_resp-reg_receiver"/>
</dbReference>
<feature type="domain" description="Response regulatory" evidence="2">
    <location>
        <begin position="26"/>
        <end position="141"/>
    </location>
</feature>
<comment type="caution">
    <text evidence="3">The sequence shown here is derived from an EMBL/GenBank/DDBJ whole genome shotgun (WGS) entry which is preliminary data.</text>
</comment>
<dbReference type="Pfam" id="PF00072">
    <property type="entry name" value="Response_reg"/>
    <property type="match status" value="1"/>
</dbReference>
<gene>
    <name evidence="3" type="ORF">V6N12_015520</name>
</gene>
<sequence length="150" mass="16595">MSGKMVLGNDASSSSSDMVDTNKNLSVLVVDDDPLLRMFHDSYFKHFGLKTQVTQNGKKAVDLFHLGASFDLILMERDMPVMDGVEATKVLRAMGVNSMIVGLTAPISRREKRDFMAAGLNYCFEKPLSINMASFLLKELNKNNIGSNNN</sequence>
<evidence type="ECO:0000259" key="2">
    <source>
        <dbReference type="PROSITE" id="PS50110"/>
    </source>
</evidence>
<dbReference type="PROSITE" id="PS50110">
    <property type="entry name" value="RESPONSE_REGULATORY"/>
    <property type="match status" value="1"/>
</dbReference>